<proteinExistence type="predicted"/>
<gene>
    <name evidence="1" type="ORF">LCGC14_2464790</name>
</gene>
<protein>
    <submittedName>
        <fullName evidence="1">Uncharacterized protein</fullName>
    </submittedName>
</protein>
<sequence>MRNELDNQGVGECSKPMWSGMGIPAGHCGKPAYGKQIQGKTFRNRFTNEIMSVDGRCTLFVPRLACPNHGGPRVRTFMDGNKWCAVKPDFVDLMESPAGFGDTREEAIKELGVSE</sequence>
<organism evidence="1">
    <name type="scientific">marine sediment metagenome</name>
    <dbReference type="NCBI Taxonomy" id="412755"/>
    <lineage>
        <taxon>unclassified sequences</taxon>
        <taxon>metagenomes</taxon>
        <taxon>ecological metagenomes</taxon>
    </lineage>
</organism>
<comment type="caution">
    <text evidence="1">The sequence shown here is derived from an EMBL/GenBank/DDBJ whole genome shotgun (WGS) entry which is preliminary data.</text>
</comment>
<reference evidence="1" key="1">
    <citation type="journal article" date="2015" name="Nature">
        <title>Complex archaea that bridge the gap between prokaryotes and eukaryotes.</title>
        <authorList>
            <person name="Spang A."/>
            <person name="Saw J.H."/>
            <person name="Jorgensen S.L."/>
            <person name="Zaremba-Niedzwiedzka K."/>
            <person name="Martijn J."/>
            <person name="Lind A.E."/>
            <person name="van Eijk R."/>
            <person name="Schleper C."/>
            <person name="Guy L."/>
            <person name="Ettema T.J."/>
        </authorList>
    </citation>
    <scope>NUCLEOTIDE SEQUENCE</scope>
</reference>
<dbReference type="AlphaFoldDB" id="A0A0F9BCQ2"/>
<name>A0A0F9BCQ2_9ZZZZ</name>
<dbReference type="EMBL" id="LAZR01038465">
    <property type="protein sequence ID" value="KKL19505.1"/>
    <property type="molecule type" value="Genomic_DNA"/>
</dbReference>
<evidence type="ECO:0000313" key="1">
    <source>
        <dbReference type="EMBL" id="KKL19505.1"/>
    </source>
</evidence>
<accession>A0A0F9BCQ2</accession>